<dbReference type="SMART" id="SM00368">
    <property type="entry name" value="LRR_RI"/>
    <property type="match status" value="3"/>
</dbReference>
<dbReference type="EMBL" id="CAJOAZ010000041">
    <property type="protein sequence ID" value="CAF3503080.1"/>
    <property type="molecule type" value="Genomic_DNA"/>
</dbReference>
<proteinExistence type="predicted"/>
<dbReference type="Gene3D" id="3.80.10.10">
    <property type="entry name" value="Ribonuclease Inhibitor"/>
    <property type="match status" value="1"/>
</dbReference>
<sequence>MSNTETTNSDANILESIATLKNESNWDLNAQQLTDEDIKVLVKELQSNKNCNVLHLHLNNITDDGVSYLAEMLKVNQTITDLYLGANNISDRGMIALCQALSHQNKTLIVVDLTYNQITDESVNMILDLFKINSTLMGLIIVKNNINKTTSKFQCDISLNSYKICLKYSNDITHNKEISNGIETYLMLKKENETLVNQSTYWNEDDRYKPFTKLTSTSIDSSCQIIYCGANEFGTDGLHLIRQNQNCQVWFFEPIPIFYDKLIHSKEILEILKTGKHHLFNIGLSNKTQIIPITLNDIKESQALSLVNILNKHENIDKVLNYEIILRDIYEILFEFNFLLKTDIIINGELNLLHMNCEGCEYDVIERLYETNLIKYIRIIQFASHRLNSLRQTINHKYCCLQQSLTNTHKLIFSIPWAWERWIRYDLI</sequence>
<dbReference type="Gene3D" id="3.40.50.150">
    <property type="entry name" value="Vaccinia Virus protein VP39"/>
    <property type="match status" value="1"/>
</dbReference>
<organism evidence="1 3">
    <name type="scientific">Adineta steineri</name>
    <dbReference type="NCBI Taxonomy" id="433720"/>
    <lineage>
        <taxon>Eukaryota</taxon>
        <taxon>Metazoa</taxon>
        <taxon>Spiralia</taxon>
        <taxon>Gnathifera</taxon>
        <taxon>Rotifera</taxon>
        <taxon>Eurotatoria</taxon>
        <taxon>Bdelloidea</taxon>
        <taxon>Adinetida</taxon>
        <taxon>Adinetidae</taxon>
        <taxon>Adineta</taxon>
    </lineage>
</organism>
<gene>
    <name evidence="1" type="ORF">JYZ213_LOCUS24371</name>
    <name evidence="2" type="ORF">OXD698_LOCUS1429</name>
</gene>
<dbReference type="InterPro" id="IPR001611">
    <property type="entry name" value="Leu-rich_rpt"/>
</dbReference>
<name>A0A814TBB0_9BILA</name>
<reference evidence="1" key="1">
    <citation type="submission" date="2021-02" db="EMBL/GenBank/DDBJ databases">
        <authorList>
            <person name="Nowell W R."/>
        </authorList>
    </citation>
    <scope>NUCLEOTIDE SEQUENCE</scope>
</reference>
<evidence type="ECO:0000313" key="2">
    <source>
        <dbReference type="EMBL" id="CAF3503080.1"/>
    </source>
</evidence>
<dbReference type="InterPro" id="IPR032675">
    <property type="entry name" value="LRR_dom_sf"/>
</dbReference>
<dbReference type="InterPro" id="IPR029063">
    <property type="entry name" value="SAM-dependent_MTases_sf"/>
</dbReference>
<dbReference type="AlphaFoldDB" id="A0A814TBB0"/>
<dbReference type="PANTHER" id="PTHR46984:SF1">
    <property type="entry name" value="LEUCINE-RICH REPEAT-CONTAINING PROTEIN 71"/>
    <property type="match status" value="1"/>
</dbReference>
<dbReference type="SUPFAM" id="SSF52047">
    <property type="entry name" value="RNI-like"/>
    <property type="match status" value="1"/>
</dbReference>
<dbReference type="Proteomes" id="UP000663844">
    <property type="component" value="Unassembled WGS sequence"/>
</dbReference>
<dbReference type="SUPFAM" id="SSF53335">
    <property type="entry name" value="S-adenosyl-L-methionine-dependent methyltransferases"/>
    <property type="match status" value="1"/>
</dbReference>
<dbReference type="InterPro" id="IPR053040">
    <property type="entry name" value="LRR-containing_protein_71"/>
</dbReference>
<comment type="caution">
    <text evidence="1">The sequence shown here is derived from an EMBL/GenBank/DDBJ whole genome shotgun (WGS) entry which is preliminary data.</text>
</comment>
<dbReference type="Pfam" id="PF13516">
    <property type="entry name" value="LRR_6"/>
    <property type="match status" value="3"/>
</dbReference>
<evidence type="ECO:0000313" key="1">
    <source>
        <dbReference type="EMBL" id="CAF1155961.1"/>
    </source>
</evidence>
<protein>
    <submittedName>
        <fullName evidence="1">Uncharacterized protein</fullName>
    </submittedName>
</protein>
<dbReference type="PANTHER" id="PTHR46984">
    <property type="entry name" value="LEUCINE-RICH REPEAT-CONTAINING PROTEIN 71"/>
    <property type="match status" value="1"/>
</dbReference>
<accession>A0A814TBB0</accession>
<dbReference type="Proteomes" id="UP000663845">
    <property type="component" value="Unassembled WGS sequence"/>
</dbReference>
<dbReference type="EMBL" id="CAJNOG010000299">
    <property type="protein sequence ID" value="CAF1155961.1"/>
    <property type="molecule type" value="Genomic_DNA"/>
</dbReference>
<evidence type="ECO:0000313" key="3">
    <source>
        <dbReference type="Proteomes" id="UP000663845"/>
    </source>
</evidence>